<dbReference type="Proteomes" id="UP001163046">
    <property type="component" value="Unassembled WGS sequence"/>
</dbReference>
<dbReference type="EMBL" id="MU826356">
    <property type="protein sequence ID" value="KAJ7379746.1"/>
    <property type="molecule type" value="Genomic_DNA"/>
</dbReference>
<dbReference type="Gene3D" id="1.10.150.240">
    <property type="entry name" value="Putative phosphatase, domain 2"/>
    <property type="match status" value="1"/>
</dbReference>
<organism evidence="1 2">
    <name type="scientific">Desmophyllum pertusum</name>
    <dbReference type="NCBI Taxonomy" id="174260"/>
    <lineage>
        <taxon>Eukaryota</taxon>
        <taxon>Metazoa</taxon>
        <taxon>Cnidaria</taxon>
        <taxon>Anthozoa</taxon>
        <taxon>Hexacorallia</taxon>
        <taxon>Scleractinia</taxon>
        <taxon>Caryophylliina</taxon>
        <taxon>Caryophylliidae</taxon>
        <taxon>Desmophyllum</taxon>
    </lineage>
</organism>
<accession>A0A9W9ZDY3</accession>
<gene>
    <name evidence="1" type="ORF">OS493_014153</name>
</gene>
<dbReference type="GO" id="GO:0006281">
    <property type="term" value="P:DNA repair"/>
    <property type="evidence" value="ECO:0007669"/>
    <property type="project" value="TreeGrafter"/>
</dbReference>
<dbReference type="PANTHER" id="PTHR43434:SF19">
    <property type="entry name" value="PHOSPHONOACETALDEHYDE HYDROLASE"/>
    <property type="match status" value="1"/>
</dbReference>
<dbReference type="Gene3D" id="3.40.50.1000">
    <property type="entry name" value="HAD superfamily/HAD-like"/>
    <property type="match status" value="1"/>
</dbReference>
<keyword evidence="2" id="KW-1185">Reference proteome</keyword>
<dbReference type="InterPro" id="IPR023214">
    <property type="entry name" value="HAD_sf"/>
</dbReference>
<comment type="caution">
    <text evidence="1">The sequence shown here is derived from an EMBL/GenBank/DDBJ whole genome shotgun (WGS) entry which is preliminary data.</text>
</comment>
<name>A0A9W9ZDY3_9CNID</name>
<dbReference type="InterPro" id="IPR023198">
    <property type="entry name" value="PGP-like_dom2"/>
</dbReference>
<evidence type="ECO:0000313" key="2">
    <source>
        <dbReference type="Proteomes" id="UP001163046"/>
    </source>
</evidence>
<dbReference type="GO" id="GO:0008967">
    <property type="term" value="F:phosphoglycolate phosphatase activity"/>
    <property type="evidence" value="ECO:0007669"/>
    <property type="project" value="TreeGrafter"/>
</dbReference>
<dbReference type="Pfam" id="PF13419">
    <property type="entry name" value="HAD_2"/>
    <property type="match status" value="1"/>
</dbReference>
<dbReference type="InterPro" id="IPR050155">
    <property type="entry name" value="HAD-like_hydrolase_sf"/>
</dbReference>
<dbReference type="FunFam" id="3.40.50.1000:FF:000475">
    <property type="match status" value="1"/>
</dbReference>
<dbReference type="SFLD" id="SFLDG01135">
    <property type="entry name" value="C1.5.6:_HAD__Beta-PGM__Phospha"/>
    <property type="match status" value="1"/>
</dbReference>
<sequence length="235" mass="25952">MADGVLSTNIKLLVFDLAGTTVDDSVEGVPLVTVAMRESFKKHGYDIDADVVNKYRGMEKKDAIQCILNEHNSSQNIDVEVIFRDFKYFLNKHLSSIKNEIPGTSEVFRKLKSTGIKIAVCSGFPHSVVESIVSTLDWTGLVDYLSSAEKAGHGRPHPAMILSAMKFFDISDPRTVIKVGDTKVDVHEGKNAGCWTVSVLTGTQSREYIEASNPDFIINSIADLPDILSNRKFQL</sequence>
<dbReference type="SFLD" id="SFLDG01129">
    <property type="entry name" value="C1.5:_HAD__Beta-PGM__Phosphata"/>
    <property type="match status" value="1"/>
</dbReference>
<dbReference type="OrthoDB" id="1694274at2759"/>
<proteinExistence type="predicted"/>
<dbReference type="SFLD" id="SFLDS00003">
    <property type="entry name" value="Haloacid_Dehalogenase"/>
    <property type="match status" value="1"/>
</dbReference>
<reference evidence="1" key="1">
    <citation type="submission" date="2023-01" db="EMBL/GenBank/DDBJ databases">
        <title>Genome assembly of the deep-sea coral Lophelia pertusa.</title>
        <authorList>
            <person name="Herrera S."/>
            <person name="Cordes E."/>
        </authorList>
    </citation>
    <scope>NUCLEOTIDE SEQUENCE</scope>
    <source>
        <strain evidence="1">USNM1676648</strain>
        <tissue evidence="1">Polyp</tissue>
    </source>
</reference>
<dbReference type="SUPFAM" id="SSF56784">
    <property type="entry name" value="HAD-like"/>
    <property type="match status" value="1"/>
</dbReference>
<evidence type="ECO:0000313" key="1">
    <source>
        <dbReference type="EMBL" id="KAJ7379746.1"/>
    </source>
</evidence>
<dbReference type="InterPro" id="IPR041492">
    <property type="entry name" value="HAD_2"/>
</dbReference>
<protein>
    <recommendedName>
        <fullName evidence="3">Phosphonoacetaldehyde hydrolase</fullName>
    </recommendedName>
</protein>
<dbReference type="PANTHER" id="PTHR43434">
    <property type="entry name" value="PHOSPHOGLYCOLATE PHOSPHATASE"/>
    <property type="match status" value="1"/>
</dbReference>
<dbReference type="GO" id="GO:0005829">
    <property type="term" value="C:cytosol"/>
    <property type="evidence" value="ECO:0007669"/>
    <property type="project" value="TreeGrafter"/>
</dbReference>
<dbReference type="AlphaFoldDB" id="A0A9W9ZDY3"/>
<dbReference type="InterPro" id="IPR036412">
    <property type="entry name" value="HAD-like_sf"/>
</dbReference>
<evidence type="ECO:0008006" key="3">
    <source>
        <dbReference type="Google" id="ProtNLM"/>
    </source>
</evidence>